<feature type="domain" description="Nudix hydrolase" evidence="7">
    <location>
        <begin position="68"/>
        <end position="227"/>
    </location>
</feature>
<keyword evidence="6" id="KW-0464">Manganese</keyword>
<keyword evidence="4 8" id="KW-0378">Hydrolase</keyword>
<dbReference type="AlphaFoldDB" id="A0A0B7FV48"/>
<evidence type="ECO:0000313" key="9">
    <source>
        <dbReference type="Proteomes" id="UP000059188"/>
    </source>
</evidence>
<dbReference type="PROSITE" id="PS51462">
    <property type="entry name" value="NUDIX"/>
    <property type="match status" value="1"/>
</dbReference>
<accession>A0A0B7FV48</accession>
<evidence type="ECO:0000256" key="4">
    <source>
        <dbReference type="ARBA" id="ARBA00022801"/>
    </source>
</evidence>
<dbReference type="GO" id="GO:0015938">
    <property type="term" value="P:coenzyme A catabolic process"/>
    <property type="evidence" value="ECO:0007669"/>
    <property type="project" value="TreeGrafter"/>
</dbReference>
<evidence type="ECO:0000313" key="8">
    <source>
        <dbReference type="EMBL" id="CEL61851.1"/>
    </source>
</evidence>
<protein>
    <submittedName>
        <fullName evidence="8">Putative Nudix hydrolase NudL</fullName>
    </submittedName>
</protein>
<dbReference type="STRING" id="1108050.A0A0B7FV48"/>
<dbReference type="GO" id="GO:0046872">
    <property type="term" value="F:metal ion binding"/>
    <property type="evidence" value="ECO:0007669"/>
    <property type="project" value="UniProtKB-KW"/>
</dbReference>
<dbReference type="InterPro" id="IPR000086">
    <property type="entry name" value="NUDIX_hydrolase_dom"/>
</dbReference>
<evidence type="ECO:0000256" key="6">
    <source>
        <dbReference type="ARBA" id="ARBA00023211"/>
    </source>
</evidence>
<gene>
    <name evidence="8" type="ORF">RSOLAG1IB_04601</name>
</gene>
<dbReference type="Proteomes" id="UP000059188">
    <property type="component" value="Unassembled WGS sequence"/>
</dbReference>
<dbReference type="InterPro" id="IPR045121">
    <property type="entry name" value="CoAse"/>
</dbReference>
<dbReference type="SUPFAM" id="SSF55811">
    <property type="entry name" value="Nudix"/>
    <property type="match status" value="1"/>
</dbReference>
<reference evidence="8 9" key="1">
    <citation type="submission" date="2014-11" db="EMBL/GenBank/DDBJ databases">
        <authorList>
            <person name="Wibberg Daniel"/>
        </authorList>
    </citation>
    <scope>NUCLEOTIDE SEQUENCE [LARGE SCALE GENOMIC DNA]</scope>
    <source>
        <strain evidence="8">Rhizoctonia solani AG1-IB 7/3/14</strain>
    </source>
</reference>
<dbReference type="Gene3D" id="3.90.79.10">
    <property type="entry name" value="Nucleoside Triphosphate Pyrophosphohydrolase"/>
    <property type="match status" value="1"/>
</dbReference>
<evidence type="ECO:0000256" key="1">
    <source>
        <dbReference type="ARBA" id="ARBA00001936"/>
    </source>
</evidence>
<evidence type="ECO:0000256" key="5">
    <source>
        <dbReference type="ARBA" id="ARBA00022842"/>
    </source>
</evidence>
<keyword evidence="5" id="KW-0460">Magnesium</keyword>
<evidence type="ECO:0000256" key="2">
    <source>
        <dbReference type="ARBA" id="ARBA00001946"/>
    </source>
</evidence>
<name>A0A0B7FV48_THACB</name>
<organism evidence="8 9">
    <name type="scientific">Thanatephorus cucumeris (strain AG1-IB / isolate 7/3/14)</name>
    <name type="common">Lettuce bottom rot fungus</name>
    <name type="synonym">Rhizoctonia solani</name>
    <dbReference type="NCBI Taxonomy" id="1108050"/>
    <lineage>
        <taxon>Eukaryota</taxon>
        <taxon>Fungi</taxon>
        <taxon>Dikarya</taxon>
        <taxon>Basidiomycota</taxon>
        <taxon>Agaricomycotina</taxon>
        <taxon>Agaricomycetes</taxon>
        <taxon>Cantharellales</taxon>
        <taxon>Ceratobasidiaceae</taxon>
        <taxon>Rhizoctonia</taxon>
        <taxon>Rhizoctonia solani AG-1</taxon>
    </lineage>
</organism>
<dbReference type="OrthoDB" id="206213at2759"/>
<dbReference type="CDD" id="cd03426">
    <property type="entry name" value="NUDIX_CoAse_Nudt7"/>
    <property type="match status" value="1"/>
</dbReference>
<keyword evidence="3" id="KW-0479">Metal-binding</keyword>
<evidence type="ECO:0000259" key="7">
    <source>
        <dbReference type="PROSITE" id="PS51462"/>
    </source>
</evidence>
<dbReference type="Pfam" id="PF00293">
    <property type="entry name" value="NUDIX"/>
    <property type="match status" value="1"/>
</dbReference>
<dbReference type="PANTHER" id="PTHR12992">
    <property type="entry name" value="NUDIX HYDROLASE"/>
    <property type="match status" value="1"/>
</dbReference>
<evidence type="ECO:0000256" key="3">
    <source>
        <dbReference type="ARBA" id="ARBA00022723"/>
    </source>
</evidence>
<keyword evidence="9" id="KW-1185">Reference proteome</keyword>
<dbReference type="InterPro" id="IPR015797">
    <property type="entry name" value="NUDIX_hydrolase-like_dom_sf"/>
</dbReference>
<dbReference type="PANTHER" id="PTHR12992:SF24">
    <property type="entry name" value="PEROXISOMAL COENZYME A DIPHOSPHATASE NUDT7"/>
    <property type="match status" value="1"/>
</dbReference>
<proteinExistence type="predicted"/>
<comment type="cofactor">
    <cofactor evidence="2">
        <name>Mg(2+)</name>
        <dbReference type="ChEBI" id="CHEBI:18420"/>
    </cofactor>
</comment>
<dbReference type="GO" id="GO:0010945">
    <property type="term" value="F:coenzyme A diphosphatase activity"/>
    <property type="evidence" value="ECO:0007669"/>
    <property type="project" value="InterPro"/>
</dbReference>
<comment type="cofactor">
    <cofactor evidence="1">
        <name>Mn(2+)</name>
        <dbReference type="ChEBI" id="CHEBI:29035"/>
    </cofactor>
</comment>
<sequence>MSSKTIFSKSFGLNRPRTSSPYLSLTSPITRNTLHSLKKRFNAVRSKYPQELEWPATSNSVLTEEDLRPRAAVLVPLCNVNGRPGLLLEVRGQLRNHGGEVSFPGGKVDPTDKSHLAAALREANEELGIDPAQVEILGSLAPPQISLRGLRVFPYIGFVHSQIPNAGFEAKSGDAPLPSFSMSSIRPSFPEVAHAFHLPLGDIADLDQKERLRVHSFRNQAPYWSIDVTDKVSEAPGLTWADASGIDEVGGSDRPGKLEVWGLTGWYINILMQWLDVYH</sequence>
<dbReference type="EMBL" id="LN679105">
    <property type="protein sequence ID" value="CEL61851.1"/>
    <property type="molecule type" value="Genomic_DNA"/>
</dbReference>